<evidence type="ECO:0000313" key="5">
    <source>
        <dbReference type="Proteomes" id="UP001157133"/>
    </source>
</evidence>
<dbReference type="CDD" id="cd01949">
    <property type="entry name" value="GGDEF"/>
    <property type="match status" value="1"/>
</dbReference>
<dbReference type="Proteomes" id="UP001157133">
    <property type="component" value="Unassembled WGS sequence"/>
</dbReference>
<dbReference type="InterPro" id="IPR000160">
    <property type="entry name" value="GGDEF_dom"/>
</dbReference>
<organism evidence="4 5">
    <name type="scientific">Thalassotalea eurytherma</name>
    <dbReference type="NCBI Taxonomy" id="1144278"/>
    <lineage>
        <taxon>Bacteria</taxon>
        <taxon>Pseudomonadati</taxon>
        <taxon>Pseudomonadota</taxon>
        <taxon>Gammaproteobacteria</taxon>
        <taxon>Alteromonadales</taxon>
        <taxon>Colwelliaceae</taxon>
        <taxon>Thalassotalea</taxon>
    </lineage>
</organism>
<evidence type="ECO:0000313" key="4">
    <source>
        <dbReference type="EMBL" id="GLX80836.1"/>
    </source>
</evidence>
<dbReference type="InterPro" id="IPR050469">
    <property type="entry name" value="Diguanylate_Cyclase"/>
</dbReference>
<dbReference type="EMBL" id="BSSU01000002">
    <property type="protein sequence ID" value="GLX80836.1"/>
    <property type="molecule type" value="Genomic_DNA"/>
</dbReference>
<sequence length="297" mass="34055">MQTLNIIDNSSSGFNAFQLFNDKPMVSADRILNLIEQLQSTLCFEQLINRFAMEASKYADFSGLSFQYQDGIANMRGSRPGKFKEQIELRINEEFIGVLTYHINQRLNQQNLDTLQELHRYLAYPLKNAVLLHQANQLAMHDHLTGLNNRRFFDDQLKKAINHAKRNENMLSLMLIDLNKFKQVNDTHGHHIGDIVLKEFSRVLSACIRDYDTAFRFGGDEFAVIIEGADTTSVANIEARIHHKTQMNSLLSKYDVSASVGFSFLHNNDNEANFFNRADQGLYKQKVAQPRGPLRIV</sequence>
<evidence type="ECO:0000256" key="2">
    <source>
        <dbReference type="ARBA" id="ARBA00034247"/>
    </source>
</evidence>
<keyword evidence="5" id="KW-1185">Reference proteome</keyword>
<protein>
    <recommendedName>
        <fullName evidence="1">diguanylate cyclase</fullName>
        <ecNumber evidence="1">2.7.7.65</ecNumber>
    </recommendedName>
</protein>
<dbReference type="EC" id="2.7.7.65" evidence="1"/>
<dbReference type="Gene3D" id="3.30.70.270">
    <property type="match status" value="1"/>
</dbReference>
<dbReference type="InterPro" id="IPR043128">
    <property type="entry name" value="Rev_trsase/Diguanyl_cyclase"/>
</dbReference>
<dbReference type="PROSITE" id="PS50887">
    <property type="entry name" value="GGDEF"/>
    <property type="match status" value="1"/>
</dbReference>
<dbReference type="NCBIfam" id="TIGR00254">
    <property type="entry name" value="GGDEF"/>
    <property type="match status" value="1"/>
</dbReference>
<dbReference type="Pfam" id="PF00990">
    <property type="entry name" value="GGDEF"/>
    <property type="match status" value="1"/>
</dbReference>
<name>A0ABQ6H1S2_9GAMM</name>
<dbReference type="PANTHER" id="PTHR45138">
    <property type="entry name" value="REGULATORY COMPONENTS OF SENSORY TRANSDUCTION SYSTEM"/>
    <property type="match status" value="1"/>
</dbReference>
<comment type="caution">
    <text evidence="4">The sequence shown here is derived from an EMBL/GenBank/DDBJ whole genome shotgun (WGS) entry which is preliminary data.</text>
</comment>
<dbReference type="PANTHER" id="PTHR45138:SF9">
    <property type="entry name" value="DIGUANYLATE CYCLASE DGCM-RELATED"/>
    <property type="match status" value="1"/>
</dbReference>
<dbReference type="SUPFAM" id="SSF55073">
    <property type="entry name" value="Nucleotide cyclase"/>
    <property type="match status" value="1"/>
</dbReference>
<accession>A0ABQ6H1S2</accession>
<reference evidence="4 5" key="1">
    <citation type="submission" date="2023-03" db="EMBL/GenBank/DDBJ databases">
        <title>Draft genome sequence of Thalassotalea eurytherma JCM 18482T.</title>
        <authorList>
            <person name="Sawabe T."/>
        </authorList>
    </citation>
    <scope>NUCLEOTIDE SEQUENCE [LARGE SCALE GENOMIC DNA]</scope>
    <source>
        <strain evidence="4 5">JCM 18482</strain>
    </source>
</reference>
<feature type="domain" description="GGDEF" evidence="3">
    <location>
        <begin position="169"/>
        <end position="297"/>
    </location>
</feature>
<gene>
    <name evidence="4" type="ORF">theurythT_02880</name>
</gene>
<dbReference type="RefSeq" id="WP_284206159.1">
    <property type="nucleotide sequence ID" value="NZ_BSSU01000002.1"/>
</dbReference>
<dbReference type="SMART" id="SM00267">
    <property type="entry name" value="GGDEF"/>
    <property type="match status" value="1"/>
</dbReference>
<dbReference type="InterPro" id="IPR029787">
    <property type="entry name" value="Nucleotide_cyclase"/>
</dbReference>
<proteinExistence type="predicted"/>
<evidence type="ECO:0000256" key="1">
    <source>
        <dbReference type="ARBA" id="ARBA00012528"/>
    </source>
</evidence>
<evidence type="ECO:0000259" key="3">
    <source>
        <dbReference type="PROSITE" id="PS50887"/>
    </source>
</evidence>
<comment type="catalytic activity">
    <reaction evidence="2">
        <text>2 GTP = 3',3'-c-di-GMP + 2 diphosphate</text>
        <dbReference type="Rhea" id="RHEA:24898"/>
        <dbReference type="ChEBI" id="CHEBI:33019"/>
        <dbReference type="ChEBI" id="CHEBI:37565"/>
        <dbReference type="ChEBI" id="CHEBI:58805"/>
        <dbReference type="EC" id="2.7.7.65"/>
    </reaction>
</comment>